<sequence length="359" mass="39040">MTTVAVLGGGNGGHAAAADLTLRGFDVRMYEDEAFIGKMKKVAESKNIHLSGACGNETVRIGMVTSDLKEAVADVKYILVVVPAFAHEIYAKKLSEVVQPGQIIFLLPGTFGSLIFWKELKKAGKEGVILAETHTLPYAARLVDDGEILVMSRFNPLKVGVMPASKTRETVAELSQFFDGLEPSESVIACGLSSLNPIIHVPGCILNAGRIEYAKGDFFFYTEGFTDSVVRTVEAVDAERIVLLKSFEYQWDVVAHGIGSGTETDDVKQAVAENPNFAKIKGPANVKDRYYSEDIPFGIAQWAKLAKQVGVQTPVMDSLVNLGSLILEEDCWTAGHSLESLGIQDMSLERLKLYMENGE</sequence>
<dbReference type="Proteomes" id="UP000287605">
    <property type="component" value="Unassembled WGS sequence"/>
</dbReference>
<accession>A0A430ASH7</accession>
<keyword evidence="5" id="KW-1185">Reference proteome</keyword>
<dbReference type="Pfam" id="PF02317">
    <property type="entry name" value="Octopine_DH"/>
    <property type="match status" value="1"/>
</dbReference>
<dbReference type="SUPFAM" id="SSF51735">
    <property type="entry name" value="NAD(P)-binding Rossmann-fold domains"/>
    <property type="match status" value="1"/>
</dbReference>
<dbReference type="GO" id="GO:0051287">
    <property type="term" value="F:NAD binding"/>
    <property type="evidence" value="ECO:0007669"/>
    <property type="project" value="InterPro"/>
</dbReference>
<dbReference type="InterPro" id="IPR051729">
    <property type="entry name" value="Opine/Lysopine_DH"/>
</dbReference>
<dbReference type="Gene3D" id="1.10.1040.10">
    <property type="entry name" value="N-(1-d-carboxylethyl)-l-norvaline Dehydrogenase, domain 2"/>
    <property type="match status" value="1"/>
</dbReference>
<dbReference type="PANTHER" id="PTHR38015">
    <property type="entry name" value="BLR6086 PROTEIN"/>
    <property type="match status" value="1"/>
</dbReference>
<evidence type="ECO:0000256" key="1">
    <source>
        <dbReference type="ARBA" id="ARBA00023002"/>
    </source>
</evidence>
<dbReference type="PANTHER" id="PTHR38015:SF1">
    <property type="entry name" value="OPINE DEHYDROGENASE DOMAIN-CONTAINING PROTEIN"/>
    <property type="match status" value="1"/>
</dbReference>
<feature type="domain" description="Glycerol-3-phosphate dehydrogenase NAD-dependent N-terminal" evidence="2">
    <location>
        <begin position="4"/>
        <end position="104"/>
    </location>
</feature>
<dbReference type="InterPro" id="IPR013328">
    <property type="entry name" value="6PGD_dom2"/>
</dbReference>
<dbReference type="InterPro" id="IPR003421">
    <property type="entry name" value="Opine_DH"/>
</dbReference>
<gene>
    <name evidence="4" type="ORF">CBF29_08520</name>
</gene>
<evidence type="ECO:0000259" key="2">
    <source>
        <dbReference type="Pfam" id="PF01210"/>
    </source>
</evidence>
<name>A0A430ASH7_9ENTE</name>
<feature type="domain" description="Opine dehydrogenase" evidence="3">
    <location>
        <begin position="184"/>
        <end position="326"/>
    </location>
</feature>
<reference evidence="4 5" key="1">
    <citation type="submission" date="2017-05" db="EMBL/GenBank/DDBJ databases">
        <title>Vagococcus spp. assemblies.</title>
        <authorList>
            <person name="Gulvik C.A."/>
        </authorList>
    </citation>
    <scope>NUCLEOTIDE SEQUENCE [LARGE SCALE GENOMIC DNA]</scope>
    <source>
        <strain evidence="4 5">CCUG 51432</strain>
    </source>
</reference>
<dbReference type="InterPro" id="IPR036291">
    <property type="entry name" value="NAD(P)-bd_dom_sf"/>
</dbReference>
<dbReference type="SUPFAM" id="SSF48179">
    <property type="entry name" value="6-phosphogluconate dehydrogenase C-terminal domain-like"/>
    <property type="match status" value="1"/>
</dbReference>
<dbReference type="GO" id="GO:0046168">
    <property type="term" value="P:glycerol-3-phosphate catabolic process"/>
    <property type="evidence" value="ECO:0007669"/>
    <property type="project" value="InterPro"/>
</dbReference>
<dbReference type="Gene3D" id="3.40.50.720">
    <property type="entry name" value="NAD(P)-binding Rossmann-like Domain"/>
    <property type="match status" value="1"/>
</dbReference>
<proteinExistence type="predicted"/>
<dbReference type="OrthoDB" id="1073746at2"/>
<comment type="caution">
    <text evidence="4">The sequence shown here is derived from an EMBL/GenBank/DDBJ whole genome shotgun (WGS) entry which is preliminary data.</text>
</comment>
<dbReference type="InterPro" id="IPR011128">
    <property type="entry name" value="G3P_DH_NAD-dep_N"/>
</dbReference>
<dbReference type="InterPro" id="IPR008927">
    <property type="entry name" value="6-PGluconate_DH-like_C_sf"/>
</dbReference>
<dbReference type="AlphaFoldDB" id="A0A430ASH7"/>
<dbReference type="RefSeq" id="WP_126809321.1">
    <property type="nucleotide sequence ID" value="NZ_NGKA01000012.1"/>
</dbReference>
<keyword evidence="1" id="KW-0560">Oxidoreductase</keyword>
<dbReference type="EMBL" id="NGKA01000012">
    <property type="protein sequence ID" value="RSU10996.1"/>
    <property type="molecule type" value="Genomic_DNA"/>
</dbReference>
<protein>
    <submittedName>
        <fullName evidence="4">Dehydrogenase</fullName>
    </submittedName>
</protein>
<dbReference type="GO" id="GO:0016616">
    <property type="term" value="F:oxidoreductase activity, acting on the CH-OH group of donors, NAD or NADP as acceptor"/>
    <property type="evidence" value="ECO:0007669"/>
    <property type="project" value="InterPro"/>
</dbReference>
<dbReference type="Pfam" id="PF01210">
    <property type="entry name" value="NAD_Gly3P_dh_N"/>
    <property type="match status" value="1"/>
</dbReference>
<evidence type="ECO:0000313" key="4">
    <source>
        <dbReference type="EMBL" id="RSU10996.1"/>
    </source>
</evidence>
<evidence type="ECO:0000259" key="3">
    <source>
        <dbReference type="Pfam" id="PF02317"/>
    </source>
</evidence>
<organism evidence="4 5">
    <name type="scientific">Vagococcus elongatus</name>
    <dbReference type="NCBI Taxonomy" id="180344"/>
    <lineage>
        <taxon>Bacteria</taxon>
        <taxon>Bacillati</taxon>
        <taxon>Bacillota</taxon>
        <taxon>Bacilli</taxon>
        <taxon>Lactobacillales</taxon>
        <taxon>Enterococcaceae</taxon>
        <taxon>Vagococcus</taxon>
    </lineage>
</organism>
<evidence type="ECO:0000313" key="5">
    <source>
        <dbReference type="Proteomes" id="UP000287605"/>
    </source>
</evidence>